<sequence>MRRSHKIIMMKVAYYFLVLVMVHGQRVSPRECQVEQKQVVFYCRLIAFGQPPTPDCCRLLKAAHLECVCLLFAKQRKLSTILDVSQVMLLFQFCGKIVPRNFKCGSLNFP</sequence>
<dbReference type="PANTHER" id="PTHR33286">
    <property type="entry name" value="BIFUNCTIONAL INHIBITOR/LIPID-TRANSFER PROTEIN/SEED STORAGE 2S ALBUMIN SUPERFAMILY PROTEIN"/>
    <property type="match status" value="1"/>
</dbReference>
<name>A0A9Q1RHY0_9SOLA</name>
<comment type="caution">
    <text evidence="3">The sequence shown here is derived from an EMBL/GenBank/DDBJ whole genome shotgun (WGS) entry which is preliminary data.</text>
</comment>
<dbReference type="InterPro" id="IPR016140">
    <property type="entry name" value="Bifunc_inhib/LTP/seed_store"/>
</dbReference>
<organism evidence="3 4">
    <name type="scientific">Anisodus acutangulus</name>
    <dbReference type="NCBI Taxonomy" id="402998"/>
    <lineage>
        <taxon>Eukaryota</taxon>
        <taxon>Viridiplantae</taxon>
        <taxon>Streptophyta</taxon>
        <taxon>Embryophyta</taxon>
        <taxon>Tracheophyta</taxon>
        <taxon>Spermatophyta</taxon>
        <taxon>Magnoliopsida</taxon>
        <taxon>eudicotyledons</taxon>
        <taxon>Gunneridae</taxon>
        <taxon>Pentapetalae</taxon>
        <taxon>asterids</taxon>
        <taxon>lamiids</taxon>
        <taxon>Solanales</taxon>
        <taxon>Solanaceae</taxon>
        <taxon>Solanoideae</taxon>
        <taxon>Hyoscyameae</taxon>
        <taxon>Anisodus</taxon>
    </lineage>
</organism>
<evidence type="ECO:0000313" key="3">
    <source>
        <dbReference type="EMBL" id="KAJ8556477.1"/>
    </source>
</evidence>
<reference evidence="4" key="1">
    <citation type="journal article" date="2023" name="Proc. Natl. Acad. Sci. U.S.A.">
        <title>Genomic and structural basis for evolution of tropane alkaloid biosynthesis.</title>
        <authorList>
            <person name="Wanga Y.-J."/>
            <person name="Taina T."/>
            <person name="Yua J.-Y."/>
            <person name="Lia J."/>
            <person name="Xua B."/>
            <person name="Chenc J."/>
            <person name="D'Auriad J.C."/>
            <person name="Huanga J.-P."/>
            <person name="Huanga S.-X."/>
        </authorList>
    </citation>
    <scope>NUCLEOTIDE SEQUENCE [LARGE SCALE GENOMIC DNA]</scope>
    <source>
        <strain evidence="4">cv. KIB-2019</strain>
    </source>
</reference>
<evidence type="ECO:0000256" key="1">
    <source>
        <dbReference type="SAM" id="SignalP"/>
    </source>
</evidence>
<dbReference type="OrthoDB" id="656626at2759"/>
<dbReference type="EMBL" id="JAJAGQ010000008">
    <property type="protein sequence ID" value="KAJ8556477.1"/>
    <property type="molecule type" value="Genomic_DNA"/>
</dbReference>
<gene>
    <name evidence="3" type="ORF">K7X08_032229</name>
</gene>
<feature type="signal peptide" evidence="1">
    <location>
        <begin position="1"/>
        <end position="24"/>
    </location>
</feature>
<dbReference type="Gene3D" id="1.10.110.10">
    <property type="entry name" value="Plant lipid-transfer and hydrophobic proteins"/>
    <property type="match status" value="1"/>
</dbReference>
<feature type="domain" description="Bifunctional inhibitor/plant lipid transfer protein/seed storage helical" evidence="2">
    <location>
        <begin position="22"/>
        <end position="104"/>
    </location>
</feature>
<keyword evidence="1" id="KW-0732">Signal</keyword>
<feature type="chain" id="PRO_5040239945" description="Bifunctional inhibitor/plant lipid transfer protein/seed storage helical domain-containing protein" evidence="1">
    <location>
        <begin position="25"/>
        <end position="110"/>
    </location>
</feature>
<dbReference type="PANTHER" id="PTHR33286:SF32">
    <property type="entry name" value="BIFUNCTIONAL INHIBITOR_PLANT LIPID TRANSFER PROTEIN_SEED STORAGE HELICAL DOMAIN-CONTAINING PROTEIN"/>
    <property type="match status" value="1"/>
</dbReference>
<keyword evidence="4" id="KW-1185">Reference proteome</keyword>
<proteinExistence type="predicted"/>
<protein>
    <recommendedName>
        <fullName evidence="2">Bifunctional inhibitor/plant lipid transfer protein/seed storage helical domain-containing protein</fullName>
    </recommendedName>
</protein>
<dbReference type="InterPro" id="IPR036312">
    <property type="entry name" value="Bifun_inhib/LTP/seed_sf"/>
</dbReference>
<dbReference type="Proteomes" id="UP001152561">
    <property type="component" value="Unassembled WGS sequence"/>
</dbReference>
<dbReference type="AlphaFoldDB" id="A0A9Q1RHY0"/>
<dbReference type="Pfam" id="PF14368">
    <property type="entry name" value="LTP_2"/>
    <property type="match status" value="1"/>
</dbReference>
<evidence type="ECO:0000313" key="4">
    <source>
        <dbReference type="Proteomes" id="UP001152561"/>
    </source>
</evidence>
<evidence type="ECO:0000259" key="2">
    <source>
        <dbReference type="Pfam" id="PF14368"/>
    </source>
</evidence>
<accession>A0A9Q1RHY0</accession>
<dbReference type="SUPFAM" id="SSF47699">
    <property type="entry name" value="Bifunctional inhibitor/lipid-transfer protein/seed storage 2S albumin"/>
    <property type="match status" value="1"/>
</dbReference>